<dbReference type="OrthoDB" id="10049175at2759"/>
<dbReference type="PANTHER" id="PTHR15718">
    <property type="entry name" value="G PROTEIN-REGULATED INDUCER OF NEURITE OUTGROWTH C-TERMINAL DOMAIN-CONTAINING PROTEIN"/>
    <property type="match status" value="1"/>
</dbReference>
<accession>A0A4X2LJY6</accession>
<reference evidence="4" key="3">
    <citation type="submission" date="2025-09" db="UniProtKB">
        <authorList>
            <consortium name="Ensembl"/>
        </authorList>
    </citation>
    <scope>IDENTIFICATION</scope>
</reference>
<evidence type="ECO:0000313" key="4">
    <source>
        <dbReference type="Ensembl" id="ENSVURP00010021262.1"/>
    </source>
</evidence>
<reference evidence="5" key="1">
    <citation type="submission" date="2018-12" db="EMBL/GenBank/DDBJ databases">
        <authorList>
            <person name="Yazar S."/>
        </authorList>
    </citation>
    <scope>NUCLEOTIDE SEQUENCE [LARGE SCALE GENOMIC DNA]</scope>
</reference>
<gene>
    <name evidence="4" type="primary">GPRIN2</name>
</gene>
<dbReference type="Proteomes" id="UP000314987">
    <property type="component" value="Unassembled WGS sequence"/>
</dbReference>
<feature type="region of interest" description="Disordered" evidence="2">
    <location>
        <begin position="176"/>
        <end position="209"/>
    </location>
</feature>
<dbReference type="RefSeq" id="XP_027717022.1">
    <property type="nucleotide sequence ID" value="XM_027861221.1"/>
</dbReference>
<dbReference type="AlphaFoldDB" id="A0A4X2LJY6"/>
<dbReference type="GeneID" id="114042525"/>
<evidence type="ECO:0000256" key="1">
    <source>
        <dbReference type="ARBA" id="ARBA00002358"/>
    </source>
</evidence>
<dbReference type="GO" id="GO:0031175">
    <property type="term" value="P:neuron projection development"/>
    <property type="evidence" value="ECO:0007669"/>
    <property type="project" value="TreeGrafter"/>
</dbReference>
<dbReference type="Ensembl" id="ENSVURT00010024207.1">
    <property type="protein sequence ID" value="ENSVURP00010021262.1"/>
    <property type="gene ID" value="ENSVURG00010016262.1"/>
</dbReference>
<feature type="region of interest" description="Disordered" evidence="2">
    <location>
        <begin position="1"/>
        <end position="74"/>
    </location>
</feature>
<dbReference type="Pfam" id="PF15235">
    <property type="entry name" value="GRIN_C"/>
    <property type="match status" value="1"/>
</dbReference>
<comment type="function">
    <text evidence="1">May be involved in neurite outgrowth.</text>
</comment>
<feature type="compositionally biased region" description="Basic and acidic residues" evidence="2">
    <location>
        <begin position="1"/>
        <end position="10"/>
    </location>
</feature>
<evidence type="ECO:0000259" key="3">
    <source>
        <dbReference type="Pfam" id="PF15235"/>
    </source>
</evidence>
<proteinExistence type="predicted"/>
<sequence length="550" mass="58319">MATNDSHPECHPASTLHGQPLSKSSSSLLGDRPGNGQELRKSVSSTVCQSPAAEGDPSQLAGESSVGTTVEKEMESTLRAGSHILSPDQVPCPWQEKSSVFLSKSSTVGNVYSMGESELSPSSLGVPGGTVQRSHSDLASGCRYLSLSVPMEASVSCFALGSSSNGRSNLIPRNVFMQRPGIGPHDNVNPGNQPPFSDPQSSTDNVGGDLVSQDAEAGRDTVATLSATVVEVQIPGDSCRSDSIQDPGGRTQGSIRSCSVPMAPGHIHTTSSPYCPRQAETSVRTSDTHSAYCHPLPIPALQVDPGMLCAMNEMGVAGCCHVLSTSEILTFPKLVSSVSESGLHNQHLVRYRRLADEAPVCIHCYAPIKCPQQESAAGSMLLVSQPATDPVTKTKDVSTMTSTGDLALGPLASLHCRDAEVQTAPSTACKAVATSPSPLKDQVPPHVFPEVNLEVSREEPKSPVREVRWDEEGMTWEVYGASVDPEVLGLAIQKHLEIQIEQFQTVPSKEGTQPGGEEALIKEGKRRPFRTMIQSLRRPSCCVHSSTAVE</sequence>
<dbReference type="CTD" id="9721"/>
<reference evidence="4" key="2">
    <citation type="submission" date="2025-08" db="UniProtKB">
        <authorList>
            <consortium name="Ensembl"/>
        </authorList>
    </citation>
    <scope>IDENTIFICATION</scope>
</reference>
<name>A0A4X2LJY6_VOMUR</name>
<evidence type="ECO:0000313" key="5">
    <source>
        <dbReference type="Proteomes" id="UP000314987"/>
    </source>
</evidence>
<evidence type="ECO:0000256" key="2">
    <source>
        <dbReference type="SAM" id="MobiDB-lite"/>
    </source>
</evidence>
<protein>
    <recommendedName>
        <fullName evidence="3">G protein-regulated inducer of neurite outgrowth C-terminal domain-containing protein</fullName>
    </recommendedName>
</protein>
<dbReference type="PANTHER" id="PTHR15718:SF5">
    <property type="entry name" value="G PROTEIN-REGULATED INDUCER OF NEURITE OUTGROWTH 2"/>
    <property type="match status" value="1"/>
</dbReference>
<dbReference type="GO" id="GO:0005886">
    <property type="term" value="C:plasma membrane"/>
    <property type="evidence" value="ECO:0007669"/>
    <property type="project" value="TreeGrafter"/>
</dbReference>
<dbReference type="InterPro" id="IPR026646">
    <property type="entry name" value="GPRIN2-like/GPRIN3"/>
</dbReference>
<keyword evidence="5" id="KW-1185">Reference proteome</keyword>
<feature type="domain" description="G protein-regulated inducer of neurite outgrowth C-terminal" evidence="3">
    <location>
        <begin position="439"/>
        <end position="546"/>
    </location>
</feature>
<dbReference type="InterPro" id="IPR032745">
    <property type="entry name" value="GRIN_C"/>
</dbReference>
<dbReference type="OMA" id="VWQAQPG"/>
<dbReference type="GeneTree" id="ENSGT00570000079168"/>
<organism evidence="4 5">
    <name type="scientific">Vombatus ursinus</name>
    <name type="common">Common wombat</name>
    <dbReference type="NCBI Taxonomy" id="29139"/>
    <lineage>
        <taxon>Eukaryota</taxon>
        <taxon>Metazoa</taxon>
        <taxon>Chordata</taxon>
        <taxon>Craniata</taxon>
        <taxon>Vertebrata</taxon>
        <taxon>Euteleostomi</taxon>
        <taxon>Mammalia</taxon>
        <taxon>Metatheria</taxon>
        <taxon>Diprotodontia</taxon>
        <taxon>Vombatidae</taxon>
        <taxon>Vombatus</taxon>
    </lineage>
</organism>